<dbReference type="AlphaFoldDB" id="A0A3F3QEW3"/>
<sequence length="71" mass="7980">MPRIERNFSAVRGKGRTYRLAVSDNGIFLLSERVPVSAVKINPETWPRMAITRRACSQLRHSGPQCLSPSL</sequence>
<dbReference type="GeneID" id="38144702"/>
<evidence type="ECO:0000313" key="2">
    <source>
        <dbReference type="Proteomes" id="UP000253729"/>
    </source>
</evidence>
<reference evidence="1 2" key="1">
    <citation type="submission" date="2018-07" db="EMBL/GenBank/DDBJ databases">
        <title>The genomes of Aspergillus section Nigri reveals drivers in fungal speciation.</title>
        <authorList>
            <consortium name="DOE Joint Genome Institute"/>
            <person name="Vesth T.C."/>
            <person name="Nybo J."/>
            <person name="Theobald S."/>
            <person name="Brandl J."/>
            <person name="Frisvad J.C."/>
            <person name="Nielsen K.F."/>
            <person name="Lyhne E.K."/>
            <person name="Kogle M.E."/>
            <person name="Kuo A."/>
            <person name="Riley R."/>
            <person name="Clum A."/>
            <person name="Nolan M."/>
            <person name="Lipzen A."/>
            <person name="Salamov A."/>
            <person name="Henrissat B."/>
            <person name="Wiebenga A."/>
            <person name="De vries R.P."/>
            <person name="Grigoriev I.V."/>
            <person name="Mortensen U.H."/>
            <person name="Andersen M.R."/>
            <person name="Baker S.E."/>
        </authorList>
    </citation>
    <scope>NUCLEOTIDE SEQUENCE [LARGE SCALE GENOMIC DNA]</scope>
    <source>
        <strain evidence="1 2">CBS 139.54b</strain>
    </source>
</reference>
<name>A0A3F3QEW3_9EURO</name>
<organism evidence="1 2">
    <name type="scientific">Aspergillus welwitschiae</name>
    <dbReference type="NCBI Taxonomy" id="1341132"/>
    <lineage>
        <taxon>Eukaryota</taxon>
        <taxon>Fungi</taxon>
        <taxon>Dikarya</taxon>
        <taxon>Ascomycota</taxon>
        <taxon>Pezizomycotina</taxon>
        <taxon>Eurotiomycetes</taxon>
        <taxon>Eurotiomycetidae</taxon>
        <taxon>Eurotiales</taxon>
        <taxon>Aspergillaceae</taxon>
        <taxon>Aspergillus</taxon>
        <taxon>Aspergillus subgen. Circumdati</taxon>
    </lineage>
</organism>
<protein>
    <submittedName>
        <fullName evidence="1">Uncharacterized protein</fullName>
    </submittedName>
</protein>
<dbReference type="Proteomes" id="UP000253729">
    <property type="component" value="Unassembled WGS sequence"/>
</dbReference>
<proteinExistence type="predicted"/>
<gene>
    <name evidence="1" type="ORF">BDQ94DRAFT_70022</name>
</gene>
<dbReference type="EMBL" id="KZ852034">
    <property type="protein sequence ID" value="RDH37798.1"/>
    <property type="molecule type" value="Genomic_DNA"/>
</dbReference>
<keyword evidence="2" id="KW-1185">Reference proteome</keyword>
<evidence type="ECO:0000313" key="1">
    <source>
        <dbReference type="EMBL" id="RDH37798.1"/>
    </source>
</evidence>
<accession>A0A3F3QEW3</accession>
<dbReference type="RefSeq" id="XP_026630820.1">
    <property type="nucleotide sequence ID" value="XM_026776346.1"/>
</dbReference>